<evidence type="ECO:0000256" key="1">
    <source>
        <dbReference type="ARBA" id="ARBA00022801"/>
    </source>
</evidence>
<comment type="similarity">
    <text evidence="2">Belongs to the AB hydrolase superfamily. Epoxide hydrolase family.</text>
</comment>
<dbReference type="Gene3D" id="3.40.50.1820">
    <property type="entry name" value="alpha/beta hydrolase"/>
    <property type="match status" value="1"/>
</dbReference>
<gene>
    <name evidence="4" type="ORF">CMUS01_12569</name>
</gene>
<name>A0A8H6JKR5_9PEZI</name>
<dbReference type="PANTHER" id="PTHR43329">
    <property type="entry name" value="EPOXIDE HYDROLASE"/>
    <property type="match status" value="1"/>
</dbReference>
<dbReference type="PRINTS" id="PR00412">
    <property type="entry name" value="EPOXHYDRLASE"/>
</dbReference>
<dbReference type="GO" id="GO:0016787">
    <property type="term" value="F:hydrolase activity"/>
    <property type="evidence" value="ECO:0007669"/>
    <property type="project" value="UniProtKB-KW"/>
</dbReference>
<dbReference type="Pfam" id="PF00561">
    <property type="entry name" value="Abhydrolase_1"/>
    <property type="match status" value="1"/>
</dbReference>
<dbReference type="EMBL" id="WIGM01000717">
    <property type="protein sequence ID" value="KAF6814795.1"/>
    <property type="molecule type" value="Genomic_DNA"/>
</dbReference>
<evidence type="ECO:0000313" key="5">
    <source>
        <dbReference type="Proteomes" id="UP000639643"/>
    </source>
</evidence>
<keyword evidence="5" id="KW-1185">Reference proteome</keyword>
<keyword evidence="1 4" id="KW-0378">Hydrolase</keyword>
<dbReference type="InterPro" id="IPR000073">
    <property type="entry name" value="AB_hydrolase_1"/>
</dbReference>
<accession>A0A8H6JKR5</accession>
<comment type="caution">
    <text evidence="4">The sequence shown here is derived from an EMBL/GenBank/DDBJ whole genome shotgun (WGS) entry which is preliminary data.</text>
</comment>
<dbReference type="Proteomes" id="UP000639643">
    <property type="component" value="Unassembled WGS sequence"/>
</dbReference>
<evidence type="ECO:0000259" key="3">
    <source>
        <dbReference type="Pfam" id="PF00561"/>
    </source>
</evidence>
<evidence type="ECO:0000256" key="2">
    <source>
        <dbReference type="ARBA" id="ARBA00038334"/>
    </source>
</evidence>
<organism evidence="4 5">
    <name type="scientific">Colletotrichum musicola</name>
    <dbReference type="NCBI Taxonomy" id="2175873"/>
    <lineage>
        <taxon>Eukaryota</taxon>
        <taxon>Fungi</taxon>
        <taxon>Dikarya</taxon>
        <taxon>Ascomycota</taxon>
        <taxon>Pezizomycotina</taxon>
        <taxon>Sordariomycetes</taxon>
        <taxon>Hypocreomycetidae</taxon>
        <taxon>Glomerellales</taxon>
        <taxon>Glomerellaceae</taxon>
        <taxon>Colletotrichum</taxon>
        <taxon>Colletotrichum orchidearum species complex</taxon>
    </lineage>
</organism>
<dbReference type="SUPFAM" id="SSF53474">
    <property type="entry name" value="alpha/beta-Hydrolases"/>
    <property type="match status" value="1"/>
</dbReference>
<sequence length="336" mass="37960">MDSLVQKHFINSRSLEYTYYVSPPSNVSVSDPTLVLFHGFPDSAAIWQSMVPILAAIGMRLLIPDLLGYAGTSKPWDVSFFNSSAMANDIIELLDTENITNFISIGHDWGSFMAHRMYLWHPDRVKGLAVGAYNYERVIRTTTDIEAQADEFERTLGWPVKHYYKFLASDEAPRLLVSHPESFLASGYGANNNMNNTFGRRNGLHNWLAADKRTQLQAFASDPAVLEAAKADFAIDGFVSPLMWYRSLLENVHMEVEQSLPAESDFIRVPFLHMGGIRDPVCPPAVFDNPELRTFWPDFTTKTIEDCGHFIPTEKPVEMANTIIEWLQSKGLAHPR</sequence>
<evidence type="ECO:0000313" key="4">
    <source>
        <dbReference type="EMBL" id="KAF6814795.1"/>
    </source>
</evidence>
<proteinExistence type="inferred from homology"/>
<dbReference type="AlphaFoldDB" id="A0A8H6JKR5"/>
<reference evidence="4" key="1">
    <citation type="journal article" date="2020" name="Phytopathology">
        <title>Genome Sequence Resources of Colletotrichum truncatum, C. plurivorum, C. musicola, and C. sojae: Four Species Pathogenic to Soybean (Glycine max).</title>
        <authorList>
            <person name="Rogerio F."/>
            <person name="Boufleur T.R."/>
            <person name="Ciampi-Guillardi M."/>
            <person name="Sukno S.A."/>
            <person name="Thon M.R."/>
            <person name="Massola Junior N.S."/>
            <person name="Baroncelli R."/>
        </authorList>
    </citation>
    <scope>NUCLEOTIDE SEQUENCE</scope>
    <source>
        <strain evidence="4">LFN0074</strain>
    </source>
</reference>
<dbReference type="InterPro" id="IPR029058">
    <property type="entry name" value="AB_hydrolase_fold"/>
</dbReference>
<dbReference type="InterPro" id="IPR000639">
    <property type="entry name" value="Epox_hydrolase-like"/>
</dbReference>
<dbReference type="OrthoDB" id="408373at2759"/>
<feature type="domain" description="AB hydrolase-1" evidence="3">
    <location>
        <begin position="32"/>
        <end position="316"/>
    </location>
</feature>
<protein>
    <submittedName>
        <fullName evidence="4">Epoxide hydrolase</fullName>
    </submittedName>
</protein>